<dbReference type="RefSeq" id="WP_171626551.1">
    <property type="nucleotide sequence ID" value="NZ_JABBPG010000005.1"/>
</dbReference>
<dbReference type="AlphaFoldDB" id="A0A849VIK3"/>
<name>A0A849VIK3_9GAMM</name>
<comment type="caution">
    <text evidence="1">The sequence shown here is derived from an EMBL/GenBank/DDBJ whole genome shotgun (WGS) entry which is preliminary data.</text>
</comment>
<evidence type="ECO:0000313" key="2">
    <source>
        <dbReference type="Proteomes" id="UP000586305"/>
    </source>
</evidence>
<keyword evidence="2" id="KW-1185">Reference proteome</keyword>
<sequence>MTETVKVKNAFTLFSSNVGQEVEANTLEKKIGWKKSTINTYFNKKWKGQILTKVRPGVYKVVMDANMNFDTFSDLHTQVDKGVR</sequence>
<reference evidence="1 2" key="1">
    <citation type="submission" date="2020-04" db="EMBL/GenBank/DDBJ databases">
        <title>Pseudoalteromonas caenipelagi sp. nov., isolated from a tidal flat.</title>
        <authorList>
            <person name="Park S."/>
            <person name="Yoon J.-H."/>
        </authorList>
    </citation>
    <scope>NUCLEOTIDE SEQUENCE [LARGE SCALE GENOMIC DNA]</scope>
    <source>
        <strain evidence="1 2">JBTF-M23</strain>
    </source>
</reference>
<dbReference type="Proteomes" id="UP000586305">
    <property type="component" value="Unassembled WGS sequence"/>
</dbReference>
<evidence type="ECO:0000313" key="1">
    <source>
        <dbReference type="EMBL" id="NOU51487.1"/>
    </source>
</evidence>
<accession>A0A849VIK3</accession>
<protein>
    <submittedName>
        <fullName evidence="1">Uncharacterized protein</fullName>
    </submittedName>
</protein>
<dbReference type="EMBL" id="JABBPG010000005">
    <property type="protein sequence ID" value="NOU51487.1"/>
    <property type="molecule type" value="Genomic_DNA"/>
</dbReference>
<gene>
    <name evidence="1" type="ORF">HG263_13200</name>
</gene>
<organism evidence="1 2">
    <name type="scientific">Pseudoalteromonas caenipelagi</name>
    <dbReference type="NCBI Taxonomy" id="2726988"/>
    <lineage>
        <taxon>Bacteria</taxon>
        <taxon>Pseudomonadati</taxon>
        <taxon>Pseudomonadota</taxon>
        <taxon>Gammaproteobacteria</taxon>
        <taxon>Alteromonadales</taxon>
        <taxon>Pseudoalteromonadaceae</taxon>
        <taxon>Pseudoalteromonas</taxon>
    </lineage>
</organism>
<proteinExistence type="predicted"/>